<dbReference type="Pfam" id="PF01527">
    <property type="entry name" value="HTH_Tnp_1"/>
    <property type="match status" value="1"/>
</dbReference>
<dbReference type="GO" id="GO:0006313">
    <property type="term" value="P:DNA transposition"/>
    <property type="evidence" value="ECO:0007669"/>
    <property type="project" value="InterPro"/>
</dbReference>
<dbReference type="InterPro" id="IPR002514">
    <property type="entry name" value="Transposase_8"/>
</dbReference>
<dbReference type="GO" id="GO:0003677">
    <property type="term" value="F:DNA binding"/>
    <property type="evidence" value="ECO:0007669"/>
    <property type="project" value="InterPro"/>
</dbReference>
<keyword evidence="2" id="KW-1185">Reference proteome</keyword>
<dbReference type="EMBL" id="FRBR01000002">
    <property type="protein sequence ID" value="SHL42296.1"/>
    <property type="molecule type" value="Genomic_DNA"/>
</dbReference>
<dbReference type="InterPro" id="IPR009057">
    <property type="entry name" value="Homeodomain-like_sf"/>
</dbReference>
<dbReference type="OrthoDB" id="9803878at2"/>
<name>A0A1M7AI60_9RHOB</name>
<gene>
    <name evidence="1" type="ORF">SAMN05444398_102337</name>
</gene>
<dbReference type="GO" id="GO:0004803">
    <property type="term" value="F:transposase activity"/>
    <property type="evidence" value="ECO:0007669"/>
    <property type="project" value="InterPro"/>
</dbReference>
<dbReference type="Proteomes" id="UP000183974">
    <property type="component" value="Unassembled WGS sequence"/>
</dbReference>
<evidence type="ECO:0000313" key="2">
    <source>
        <dbReference type="Proteomes" id="UP000183974"/>
    </source>
</evidence>
<accession>A0A1M7AI60</accession>
<sequence>MPGTRNPYPTEFREQMVALVRTGRSVESLAREYEPCAATIHEWVRQAASRRALGWAMGTRQRAHPVIDAICKSLLAPLDCELPERRKFKTKVEDRIACVEFIEDWYTPSRRHSALGYTSPINHERTAAEGLDSPSP</sequence>
<dbReference type="AlphaFoldDB" id="A0A1M7AI60"/>
<protein>
    <submittedName>
        <fullName evidence="1">Transposase</fullName>
    </submittedName>
</protein>
<reference evidence="1 2" key="1">
    <citation type="submission" date="2016-11" db="EMBL/GenBank/DDBJ databases">
        <authorList>
            <person name="Jaros S."/>
            <person name="Januszkiewicz K."/>
            <person name="Wedrychowicz H."/>
        </authorList>
    </citation>
    <scope>NUCLEOTIDE SEQUENCE [LARGE SCALE GENOMIC DNA]</scope>
    <source>
        <strain evidence="1 2">DSM 29589</strain>
    </source>
</reference>
<dbReference type="RefSeq" id="WP_073034020.1">
    <property type="nucleotide sequence ID" value="NZ_BMLR01000002.1"/>
</dbReference>
<dbReference type="STRING" id="337701.SAMN05444398_102337"/>
<dbReference type="SUPFAM" id="SSF46689">
    <property type="entry name" value="Homeodomain-like"/>
    <property type="match status" value="1"/>
</dbReference>
<organism evidence="1 2">
    <name type="scientific">Roseovarius pacificus</name>
    <dbReference type="NCBI Taxonomy" id="337701"/>
    <lineage>
        <taxon>Bacteria</taxon>
        <taxon>Pseudomonadati</taxon>
        <taxon>Pseudomonadota</taxon>
        <taxon>Alphaproteobacteria</taxon>
        <taxon>Rhodobacterales</taxon>
        <taxon>Roseobacteraceae</taxon>
        <taxon>Roseovarius</taxon>
    </lineage>
</organism>
<proteinExistence type="predicted"/>
<evidence type="ECO:0000313" key="1">
    <source>
        <dbReference type="EMBL" id="SHL42296.1"/>
    </source>
</evidence>